<dbReference type="AlphaFoldDB" id="A0A554A3P3"/>
<dbReference type="EMBL" id="VLXZ01000001">
    <property type="protein sequence ID" value="TSB48314.1"/>
    <property type="molecule type" value="Genomic_DNA"/>
</dbReference>
<evidence type="ECO:0000313" key="4">
    <source>
        <dbReference type="Proteomes" id="UP000318521"/>
    </source>
</evidence>
<dbReference type="PANTHER" id="PTHR30388">
    <property type="entry name" value="ALDEHYDE OXIDOREDUCTASE MOLYBDENUM COFACTOR ASSEMBLY PROTEIN"/>
    <property type="match status" value="1"/>
</dbReference>
<evidence type="ECO:0000259" key="2">
    <source>
        <dbReference type="Pfam" id="PF13478"/>
    </source>
</evidence>
<evidence type="ECO:0000259" key="1">
    <source>
        <dbReference type="Pfam" id="PF02625"/>
    </source>
</evidence>
<feature type="domain" description="XdhC Rossmann" evidence="2">
    <location>
        <begin position="190"/>
        <end position="325"/>
    </location>
</feature>
<evidence type="ECO:0000313" key="3">
    <source>
        <dbReference type="EMBL" id="TSB48314.1"/>
    </source>
</evidence>
<proteinExistence type="predicted"/>
<sequence>MDDFYTILDVLERIDYPATLATIVQVDGSAYKKEGASMVIQHDGERFGILSAGCLEEDLTARVLQGETARKLTYDMSEEGDFSYGAGAGCNGTIHVLLERLDEQYVQDLRKVKECLDRGQSVLIVKQITSVGHLFLLDSGEVLASKPSIATSDITKLAQCFHDPLILKGINTSDFIEPIYVQRVLPKPRLIVFGAGEDARPLVSMAAKIGFEVWVSDWRPALCNNERFPSAKKLVQGFPAELIQLLSINSTDSIVVMSHHFHHDQTFIQRLKQKNIRYLGILGSSKRTARLFHGMGVPDFVCSPAGLSINAQGAEEIAVSIIAQLIQIHRTIPQAKQVLAQ</sequence>
<dbReference type="InterPro" id="IPR052698">
    <property type="entry name" value="MoCofactor_Util/Proc"/>
</dbReference>
<comment type="caution">
    <text evidence="3">The sequence shown here is derived from an EMBL/GenBank/DDBJ whole genome shotgun (WGS) entry which is preliminary data.</text>
</comment>
<dbReference type="Pfam" id="PF02625">
    <property type="entry name" value="XdhC_CoxI"/>
    <property type="match status" value="1"/>
</dbReference>
<accession>A0A554A3P3</accession>
<organism evidence="3 4">
    <name type="scientific">Alkalicoccobacillus porphyridii</name>
    <dbReference type="NCBI Taxonomy" id="2597270"/>
    <lineage>
        <taxon>Bacteria</taxon>
        <taxon>Bacillati</taxon>
        <taxon>Bacillota</taxon>
        <taxon>Bacilli</taxon>
        <taxon>Bacillales</taxon>
        <taxon>Bacillaceae</taxon>
        <taxon>Alkalicoccobacillus</taxon>
    </lineage>
</organism>
<dbReference type="OrthoDB" id="9773039at2"/>
<dbReference type="PANTHER" id="PTHR30388:SF6">
    <property type="entry name" value="XANTHINE DEHYDROGENASE SUBUNIT A-RELATED"/>
    <property type="match status" value="1"/>
</dbReference>
<name>A0A554A3P3_9BACI</name>
<protein>
    <submittedName>
        <fullName evidence="3">XdhC family protein</fullName>
    </submittedName>
</protein>
<reference evidence="3 4" key="1">
    <citation type="submission" date="2019-07" db="EMBL/GenBank/DDBJ databases">
        <authorList>
            <person name="Park Y.J."/>
            <person name="Jeong S.E."/>
            <person name="Jung H.S."/>
        </authorList>
    </citation>
    <scope>NUCLEOTIDE SEQUENCE [LARGE SCALE GENOMIC DNA]</scope>
    <source>
        <strain evidence="4">P16(2019)</strain>
    </source>
</reference>
<gene>
    <name evidence="3" type="ORF">FN960_01815</name>
</gene>
<dbReference type="RefSeq" id="WP_143846659.1">
    <property type="nucleotide sequence ID" value="NZ_VLXZ01000001.1"/>
</dbReference>
<keyword evidence="4" id="KW-1185">Reference proteome</keyword>
<dbReference type="Proteomes" id="UP000318521">
    <property type="component" value="Unassembled WGS sequence"/>
</dbReference>
<dbReference type="SUPFAM" id="SSF51984">
    <property type="entry name" value="MurCD N-terminal domain"/>
    <property type="match status" value="1"/>
</dbReference>
<dbReference type="InterPro" id="IPR027051">
    <property type="entry name" value="XdhC_Rossmann_dom"/>
</dbReference>
<dbReference type="InterPro" id="IPR003777">
    <property type="entry name" value="XdhC_CoxI"/>
</dbReference>
<feature type="domain" description="XdhC- CoxI" evidence="1">
    <location>
        <begin position="17"/>
        <end position="65"/>
    </location>
</feature>
<dbReference type="Pfam" id="PF13478">
    <property type="entry name" value="XdhC_C"/>
    <property type="match status" value="1"/>
</dbReference>
<dbReference type="Gene3D" id="3.40.50.720">
    <property type="entry name" value="NAD(P)-binding Rossmann-like Domain"/>
    <property type="match status" value="1"/>
</dbReference>